<feature type="compositionally biased region" description="Polar residues" evidence="5">
    <location>
        <begin position="386"/>
        <end position="404"/>
    </location>
</feature>
<dbReference type="PANTHER" id="PTHR46171">
    <property type="entry name" value="GH10160P"/>
    <property type="match status" value="1"/>
</dbReference>
<dbReference type="CDD" id="cd16472">
    <property type="entry name" value="RING-H2_RNF38-like"/>
    <property type="match status" value="1"/>
</dbReference>
<feature type="compositionally biased region" description="Polar residues" evidence="5">
    <location>
        <begin position="463"/>
        <end position="478"/>
    </location>
</feature>
<dbReference type="GO" id="GO:0016567">
    <property type="term" value="P:protein ubiquitination"/>
    <property type="evidence" value="ECO:0007669"/>
    <property type="project" value="TreeGrafter"/>
</dbReference>
<dbReference type="SUPFAM" id="SSF57850">
    <property type="entry name" value="RING/U-box"/>
    <property type="match status" value="1"/>
</dbReference>
<name>A0A915JST9_ROMCU</name>
<feature type="compositionally biased region" description="Low complexity" evidence="5">
    <location>
        <begin position="412"/>
        <end position="430"/>
    </location>
</feature>
<keyword evidence="7" id="KW-1185">Reference proteome</keyword>
<dbReference type="GO" id="GO:0008270">
    <property type="term" value="F:zinc ion binding"/>
    <property type="evidence" value="ECO:0007669"/>
    <property type="project" value="UniProtKB-KW"/>
</dbReference>
<reference evidence="8" key="1">
    <citation type="submission" date="2022-11" db="UniProtKB">
        <authorList>
            <consortium name="WormBaseParasite"/>
        </authorList>
    </citation>
    <scope>IDENTIFICATION</scope>
</reference>
<keyword evidence="2 4" id="KW-0863">Zinc-finger</keyword>
<feature type="domain" description="RING-type" evidence="6">
    <location>
        <begin position="579"/>
        <end position="620"/>
    </location>
</feature>
<evidence type="ECO:0000259" key="6">
    <source>
        <dbReference type="PROSITE" id="PS50089"/>
    </source>
</evidence>
<evidence type="ECO:0000256" key="2">
    <source>
        <dbReference type="ARBA" id="ARBA00022771"/>
    </source>
</evidence>
<evidence type="ECO:0000256" key="1">
    <source>
        <dbReference type="ARBA" id="ARBA00022723"/>
    </source>
</evidence>
<dbReference type="FunFam" id="3.30.40.10:FF:000024">
    <property type="entry name" value="RING finger protein 44 isoform X1"/>
    <property type="match status" value="1"/>
</dbReference>
<keyword evidence="1" id="KW-0479">Metal-binding</keyword>
<evidence type="ECO:0000256" key="5">
    <source>
        <dbReference type="SAM" id="MobiDB-lite"/>
    </source>
</evidence>
<evidence type="ECO:0000256" key="3">
    <source>
        <dbReference type="ARBA" id="ARBA00022833"/>
    </source>
</evidence>
<protein>
    <submittedName>
        <fullName evidence="8">RING-type domain-containing protein</fullName>
    </submittedName>
</protein>
<feature type="region of interest" description="Disordered" evidence="5">
    <location>
        <begin position="379"/>
        <end position="478"/>
    </location>
</feature>
<dbReference type="GO" id="GO:0061630">
    <property type="term" value="F:ubiquitin protein ligase activity"/>
    <property type="evidence" value="ECO:0007669"/>
    <property type="project" value="TreeGrafter"/>
</dbReference>
<dbReference type="PANTHER" id="PTHR46171:SF3">
    <property type="entry name" value="GH10160P"/>
    <property type="match status" value="1"/>
</dbReference>
<evidence type="ECO:0000313" key="8">
    <source>
        <dbReference type="WBParaSite" id="nRc.2.0.1.t29380-RA"/>
    </source>
</evidence>
<sequence length="662" mass="72076">MPVSRKDQLSPVLNLSPGLSSEGRSSTSSENVPFDSGIIASRRSPASRSGGHSPHHAGASSVKLSSDAGTVRKRRRSQLDNILDNTALADDGVGGPPPAIRSRLRSVSRRVTSPNELLRDRIKKRQRTNGSPNELFDHRVFMTESSGLLEHLLSAPSPTVQPVPSNLAQNFIESVNDIHPFNGAAAATLFPDLCCLGGTALPSYCQLHRLPPPYAHHLTAAAAQNQLQDEAQSSSLSTNNQNSNNQQISTCQRYLFPMQQQNTQFLSLYHPIGSPYPFLISSAQQITDQSAASNSSGRILANLDVSQRQSSSSLFNLPADMNVAPPPNYTPASVNNNQSSRNHRSSSNNHHRAGSQQISTTSTSDFYSLRSQSQNTSGYTAVYANPPQSARSTNRTSALHNNNGVEPRSSRRPSVVVTNVSPPTPTTYVSHPQPPSAVPYSVYYRQQHQQQAANSQQRVQAPPTANNGSSRVDQTNDGGTLMRLLNVNARQRLFEHSFNASETYMRHAVSHFNADVIRQFMAALNEQNARMIENADNLMRLAERMAAHHSKPKGLTKADIDELPSYRFSSNEPGEQSVCVICMCDFESKQLLRVLPCSHNFHSKCVDKWLKNNRTCPICRGDAGEYFTSTAASSANLSNGGSGGSDNSSSSSSTNQSPVRNM</sequence>
<feature type="region of interest" description="Disordered" evidence="5">
    <location>
        <begin position="316"/>
        <end position="362"/>
    </location>
</feature>
<dbReference type="InterPro" id="IPR013083">
    <property type="entry name" value="Znf_RING/FYVE/PHD"/>
</dbReference>
<accession>A0A915JST9</accession>
<keyword evidence="3" id="KW-0862">Zinc</keyword>
<feature type="compositionally biased region" description="Basic residues" evidence="5">
    <location>
        <begin position="341"/>
        <end position="353"/>
    </location>
</feature>
<dbReference type="InterPro" id="IPR001841">
    <property type="entry name" value="Znf_RING"/>
</dbReference>
<feature type="compositionally biased region" description="Low complexity" evidence="5">
    <location>
        <begin position="441"/>
        <end position="460"/>
    </location>
</feature>
<dbReference type="Gene3D" id="3.30.40.10">
    <property type="entry name" value="Zinc/RING finger domain, C3HC4 (zinc finger)"/>
    <property type="match status" value="1"/>
</dbReference>
<dbReference type="PROSITE" id="PS50089">
    <property type="entry name" value="ZF_RING_2"/>
    <property type="match status" value="1"/>
</dbReference>
<feature type="region of interest" description="Disordered" evidence="5">
    <location>
        <begin position="1"/>
        <end position="112"/>
    </location>
</feature>
<feature type="region of interest" description="Disordered" evidence="5">
    <location>
        <begin position="637"/>
        <end position="662"/>
    </location>
</feature>
<organism evidence="7 8">
    <name type="scientific">Romanomermis culicivorax</name>
    <name type="common">Nematode worm</name>
    <dbReference type="NCBI Taxonomy" id="13658"/>
    <lineage>
        <taxon>Eukaryota</taxon>
        <taxon>Metazoa</taxon>
        <taxon>Ecdysozoa</taxon>
        <taxon>Nematoda</taxon>
        <taxon>Enoplea</taxon>
        <taxon>Dorylaimia</taxon>
        <taxon>Mermithida</taxon>
        <taxon>Mermithoidea</taxon>
        <taxon>Mermithidae</taxon>
        <taxon>Romanomermis</taxon>
    </lineage>
</organism>
<dbReference type="Pfam" id="PF13639">
    <property type="entry name" value="zf-RING_2"/>
    <property type="match status" value="1"/>
</dbReference>
<dbReference type="AlphaFoldDB" id="A0A915JST9"/>
<feature type="compositionally biased region" description="Low complexity" evidence="5">
    <location>
        <begin position="15"/>
        <end position="61"/>
    </location>
</feature>
<proteinExistence type="predicted"/>
<evidence type="ECO:0000256" key="4">
    <source>
        <dbReference type="PROSITE-ProRule" id="PRU00175"/>
    </source>
</evidence>
<dbReference type="WBParaSite" id="nRc.2.0.1.t29380-RA">
    <property type="protein sequence ID" value="nRc.2.0.1.t29380-RA"/>
    <property type="gene ID" value="nRc.2.0.1.g29380"/>
</dbReference>
<dbReference type="Proteomes" id="UP000887565">
    <property type="component" value="Unplaced"/>
</dbReference>
<dbReference type="SMART" id="SM00184">
    <property type="entry name" value="RING"/>
    <property type="match status" value="1"/>
</dbReference>
<evidence type="ECO:0000313" key="7">
    <source>
        <dbReference type="Proteomes" id="UP000887565"/>
    </source>
</evidence>